<evidence type="ECO:0000256" key="18">
    <source>
        <dbReference type="ARBA" id="ARBA00023316"/>
    </source>
</evidence>
<dbReference type="GO" id="GO:0005886">
    <property type="term" value="C:plasma membrane"/>
    <property type="evidence" value="ECO:0007669"/>
    <property type="project" value="UniProtKB-SubCell"/>
</dbReference>
<evidence type="ECO:0000259" key="24">
    <source>
        <dbReference type="PROSITE" id="PS51677"/>
    </source>
</evidence>
<dbReference type="InterPro" id="IPR011330">
    <property type="entry name" value="Glyco_hydro/deAcase_b/a-brl"/>
</dbReference>
<dbReference type="STRING" id="1305764.R9P0M3"/>
<dbReference type="Gene3D" id="3.20.20.370">
    <property type="entry name" value="Glycoside hydrolase/deacetylase"/>
    <property type="match status" value="1"/>
</dbReference>
<evidence type="ECO:0000256" key="1">
    <source>
        <dbReference type="ARBA" id="ARBA00001941"/>
    </source>
</evidence>
<evidence type="ECO:0000256" key="6">
    <source>
        <dbReference type="ARBA" id="ARBA00022512"/>
    </source>
</evidence>
<keyword evidence="11" id="KW-0378">Hydrolase</keyword>
<evidence type="ECO:0000256" key="5">
    <source>
        <dbReference type="ARBA" id="ARBA00022475"/>
    </source>
</evidence>
<evidence type="ECO:0000256" key="14">
    <source>
        <dbReference type="ARBA" id="ARBA00023180"/>
    </source>
</evidence>
<dbReference type="HOGENOM" id="CLU_035539_1_0_1"/>
<comment type="subcellular location">
    <subcellularLocation>
        <location evidence="3">Cell membrane</location>
        <topology evidence="3">Lipid-anchor</topology>
        <topology evidence="3">GPI-anchor</topology>
    </subcellularLocation>
    <subcellularLocation>
        <location evidence="2">Secreted</location>
        <location evidence="2">Cell wall</location>
    </subcellularLocation>
</comment>
<feature type="chain" id="PRO_5004487332" description="chitin deacetylase" evidence="23">
    <location>
        <begin position="33"/>
        <end position="548"/>
    </location>
</feature>
<reference evidence="26" key="1">
    <citation type="journal article" date="2013" name="Genome Announc.">
        <title>Draft genome sequence of the basidiomycetous yeast-like fungus Pseudozyma hubeiensis SY62, which produces an abundant amount of the biosurfactant mannosylerythritol lipids.</title>
        <authorList>
            <person name="Konishi M."/>
            <person name="Hatada Y."/>
            <person name="Horiuchi J."/>
        </authorList>
    </citation>
    <scope>NUCLEOTIDE SEQUENCE [LARGE SCALE GENOMIC DNA]</scope>
    <source>
        <strain evidence="26">SY62</strain>
    </source>
</reference>
<dbReference type="GO" id="GO:0071555">
    <property type="term" value="P:cell wall organization"/>
    <property type="evidence" value="ECO:0007669"/>
    <property type="project" value="UniProtKB-KW"/>
</dbReference>
<feature type="compositionally biased region" description="Low complexity" evidence="22">
    <location>
        <begin position="501"/>
        <end position="522"/>
    </location>
</feature>
<evidence type="ECO:0000313" key="26">
    <source>
        <dbReference type="Proteomes" id="UP000014071"/>
    </source>
</evidence>
<dbReference type="GO" id="GO:0046872">
    <property type="term" value="F:metal ion binding"/>
    <property type="evidence" value="ECO:0007669"/>
    <property type="project" value="UniProtKB-KW"/>
</dbReference>
<evidence type="ECO:0000256" key="17">
    <source>
        <dbReference type="ARBA" id="ARBA00023288"/>
    </source>
</evidence>
<dbReference type="GO" id="GO:0004099">
    <property type="term" value="F:chitin deacetylase activity"/>
    <property type="evidence" value="ECO:0007669"/>
    <property type="project" value="UniProtKB-EC"/>
</dbReference>
<keyword evidence="7" id="KW-0964">Secreted</keyword>
<dbReference type="OrthoDB" id="407355at2759"/>
<dbReference type="PROSITE" id="PS51677">
    <property type="entry name" value="NODB"/>
    <property type="match status" value="1"/>
</dbReference>
<dbReference type="PANTHER" id="PTHR10587">
    <property type="entry name" value="GLYCOSYL TRANSFERASE-RELATED"/>
    <property type="match status" value="1"/>
</dbReference>
<keyword evidence="9" id="KW-0479">Metal-binding</keyword>
<evidence type="ECO:0000256" key="22">
    <source>
        <dbReference type="SAM" id="MobiDB-lite"/>
    </source>
</evidence>
<dbReference type="Proteomes" id="UP000014071">
    <property type="component" value="Unassembled WGS sequence"/>
</dbReference>
<dbReference type="GeneID" id="24107624"/>
<comment type="cofactor">
    <cofactor evidence="1">
        <name>Co(2+)</name>
        <dbReference type="ChEBI" id="CHEBI:48828"/>
    </cofactor>
</comment>
<feature type="signal peptide" evidence="23">
    <location>
        <begin position="1"/>
        <end position="32"/>
    </location>
</feature>
<dbReference type="RefSeq" id="XP_012188345.1">
    <property type="nucleotide sequence ID" value="XM_012332955.1"/>
</dbReference>
<organism evidence="25 26">
    <name type="scientific">Pseudozyma hubeiensis (strain SY62)</name>
    <name type="common">Yeast</name>
    <dbReference type="NCBI Taxonomy" id="1305764"/>
    <lineage>
        <taxon>Eukaryota</taxon>
        <taxon>Fungi</taxon>
        <taxon>Dikarya</taxon>
        <taxon>Basidiomycota</taxon>
        <taxon>Ustilaginomycotina</taxon>
        <taxon>Ustilaginomycetes</taxon>
        <taxon>Ustilaginales</taxon>
        <taxon>Ustilaginaceae</taxon>
        <taxon>Pseudozyma</taxon>
    </lineage>
</organism>
<evidence type="ECO:0000256" key="3">
    <source>
        <dbReference type="ARBA" id="ARBA00004609"/>
    </source>
</evidence>
<dbReference type="GO" id="GO:0006032">
    <property type="term" value="P:chitin catabolic process"/>
    <property type="evidence" value="ECO:0007669"/>
    <property type="project" value="UniProtKB-KW"/>
</dbReference>
<dbReference type="SUPFAM" id="SSF88713">
    <property type="entry name" value="Glycoside hydrolase/deacetylase"/>
    <property type="match status" value="1"/>
</dbReference>
<keyword evidence="6" id="KW-0134">Cell wall</keyword>
<keyword evidence="16" id="KW-0170">Cobalt</keyword>
<proteinExistence type="inferred from homology"/>
<feature type="domain" description="NodB homology" evidence="24">
    <location>
        <begin position="224"/>
        <end position="414"/>
    </location>
</feature>
<evidence type="ECO:0000256" key="19">
    <source>
        <dbReference type="ARBA" id="ARBA00023326"/>
    </source>
</evidence>
<dbReference type="FunFam" id="3.20.20.370:FF:000004">
    <property type="entry name" value="Related to Chitin deacetylase"/>
    <property type="match status" value="1"/>
</dbReference>
<dbReference type="EC" id="3.5.1.41" evidence="20"/>
<evidence type="ECO:0000256" key="20">
    <source>
        <dbReference type="ARBA" id="ARBA00024056"/>
    </source>
</evidence>
<feature type="region of interest" description="Disordered" evidence="22">
    <location>
        <begin position="466"/>
        <end position="522"/>
    </location>
</feature>
<evidence type="ECO:0000256" key="7">
    <source>
        <dbReference type="ARBA" id="ARBA00022525"/>
    </source>
</evidence>
<keyword evidence="13" id="KW-0472">Membrane</keyword>
<feature type="compositionally biased region" description="Polar residues" evidence="22">
    <location>
        <begin position="466"/>
        <end position="500"/>
    </location>
</feature>
<dbReference type="GO" id="GO:0098552">
    <property type="term" value="C:side of membrane"/>
    <property type="evidence" value="ECO:0007669"/>
    <property type="project" value="UniProtKB-KW"/>
</dbReference>
<dbReference type="Pfam" id="PF01522">
    <property type="entry name" value="Polysacc_deac_1"/>
    <property type="match status" value="1"/>
</dbReference>
<keyword evidence="26" id="KW-1185">Reference proteome</keyword>
<name>R9P0M3_PSEHS</name>
<evidence type="ECO:0000256" key="11">
    <source>
        <dbReference type="ARBA" id="ARBA00022801"/>
    </source>
</evidence>
<dbReference type="GO" id="GO:0000272">
    <property type="term" value="P:polysaccharide catabolic process"/>
    <property type="evidence" value="ECO:0007669"/>
    <property type="project" value="UniProtKB-KW"/>
</dbReference>
<keyword evidence="17" id="KW-0449">Lipoprotein</keyword>
<keyword evidence="15" id="KW-0119">Carbohydrate metabolism</keyword>
<sequence>MLVHLRHTDTMKIVTVLLTVLFAFIGQEEVSAHVGRGTPVHHNHKARIGTTTDQTRPLNVLRRSLHRDNAERDDYLHESIHNNVRRAAAKDGVVLPAFVKRQATSHGTTEQSGAQLNDPAAECTPYGLPVISEIASQFPPVWQLADILPGDTEAMQLLQTINASNLIPSGIGVRGTQPGSLSGANLDGNYNLAQDPDCWWTDAGCTSPKHPGLLPDITTCNEPYTYGYTFDDGPNCTHNALYDMWAANHQKASLMYIGSNVMDWPLEAQRGIVDGHHICAHTWSHRYMTALTTSQAFAELWYTIKIIKYVMGVTVTCWRPPYGDVDDRIRAIAQGLGLRTMMWDTDTNDWNIAPYGTIPTASMRQTYSSIISMATAPAAATGGIIVLEHELEQSAMNMSVEQYPAVKAAWKHVVPLTACLNITQPYPEDIVYPDFAEYVNGNVEASGLPSGSLGISSTAEVTAQGTLSGMGSTFPTASDGSGNSKSTLAQTAQPTGSAIRSSGGSSPTGSSPQQSHQSSGASSISPAAILPVVLAAGGTLMGAALAFA</sequence>
<comment type="catalytic activity">
    <reaction evidence="21">
        <text>[(1-&gt;4)-N-acetyl-beta-D-glucosaminyl](n) + n H2O = chitosan + n acetate</text>
        <dbReference type="Rhea" id="RHEA:10464"/>
        <dbReference type="Rhea" id="RHEA-COMP:9593"/>
        <dbReference type="Rhea" id="RHEA-COMP:9597"/>
        <dbReference type="ChEBI" id="CHEBI:15377"/>
        <dbReference type="ChEBI" id="CHEBI:17029"/>
        <dbReference type="ChEBI" id="CHEBI:30089"/>
        <dbReference type="ChEBI" id="CHEBI:57704"/>
        <dbReference type="EC" id="3.5.1.41"/>
    </reaction>
    <physiologicalReaction direction="left-to-right" evidence="21">
        <dbReference type="Rhea" id="RHEA:10465"/>
    </physiologicalReaction>
</comment>
<evidence type="ECO:0000256" key="13">
    <source>
        <dbReference type="ARBA" id="ARBA00023136"/>
    </source>
</evidence>
<keyword evidence="5" id="KW-1003">Cell membrane</keyword>
<evidence type="ECO:0000256" key="2">
    <source>
        <dbReference type="ARBA" id="ARBA00004191"/>
    </source>
</evidence>
<dbReference type="EMBL" id="DF238785">
    <property type="protein sequence ID" value="GAC94758.1"/>
    <property type="molecule type" value="Genomic_DNA"/>
</dbReference>
<keyword evidence="19" id="KW-0624">Polysaccharide degradation</keyword>
<comment type="similarity">
    <text evidence="4">Belongs to the polysaccharide deacetylase family.</text>
</comment>
<evidence type="ECO:0000256" key="16">
    <source>
        <dbReference type="ARBA" id="ARBA00023285"/>
    </source>
</evidence>
<dbReference type="InterPro" id="IPR050248">
    <property type="entry name" value="Polysacc_deacetylase_ArnD"/>
</dbReference>
<evidence type="ECO:0000256" key="8">
    <source>
        <dbReference type="ARBA" id="ARBA00022622"/>
    </source>
</evidence>
<evidence type="ECO:0000256" key="9">
    <source>
        <dbReference type="ARBA" id="ARBA00022723"/>
    </source>
</evidence>
<dbReference type="GO" id="GO:0009272">
    <property type="term" value="P:fungal-type cell wall biogenesis"/>
    <property type="evidence" value="ECO:0007669"/>
    <property type="project" value="UniProtKB-ARBA"/>
</dbReference>
<protein>
    <recommendedName>
        <fullName evidence="20">chitin deacetylase</fullName>
        <ecNumber evidence="20">3.5.1.41</ecNumber>
    </recommendedName>
</protein>
<keyword evidence="14" id="KW-0325">Glycoprotein</keyword>
<evidence type="ECO:0000256" key="10">
    <source>
        <dbReference type="ARBA" id="ARBA00022729"/>
    </source>
</evidence>
<dbReference type="InterPro" id="IPR002509">
    <property type="entry name" value="NODB_dom"/>
</dbReference>
<keyword evidence="18" id="KW-0961">Cell wall biogenesis/degradation</keyword>
<evidence type="ECO:0000256" key="21">
    <source>
        <dbReference type="ARBA" id="ARBA00048494"/>
    </source>
</evidence>
<gene>
    <name evidence="25" type="ORF">PHSY_002331</name>
</gene>
<dbReference type="AlphaFoldDB" id="R9P0M3"/>
<evidence type="ECO:0000256" key="23">
    <source>
        <dbReference type="SAM" id="SignalP"/>
    </source>
</evidence>
<keyword evidence="8" id="KW-0336">GPI-anchor</keyword>
<evidence type="ECO:0000256" key="4">
    <source>
        <dbReference type="ARBA" id="ARBA00010973"/>
    </source>
</evidence>
<dbReference type="eggNOG" id="ENOG502QSK3">
    <property type="taxonomic scope" value="Eukaryota"/>
</dbReference>
<accession>R9P0M3</accession>
<evidence type="ECO:0000313" key="25">
    <source>
        <dbReference type="EMBL" id="GAC94758.1"/>
    </source>
</evidence>
<dbReference type="PANTHER" id="PTHR10587:SF98">
    <property type="entry name" value="CHITIN DEACETYLASE"/>
    <property type="match status" value="1"/>
</dbReference>
<evidence type="ECO:0000256" key="15">
    <source>
        <dbReference type="ARBA" id="ARBA00023277"/>
    </source>
</evidence>
<keyword evidence="10 23" id="KW-0732">Signal</keyword>
<keyword evidence="12" id="KW-0146">Chitin degradation</keyword>
<evidence type="ECO:0000256" key="12">
    <source>
        <dbReference type="ARBA" id="ARBA00023024"/>
    </source>
</evidence>